<gene>
    <name evidence="1" type="ORF">AVEN_51091_1</name>
</gene>
<name>A0A4Y2N848_ARAVE</name>
<accession>A0A4Y2N848</accession>
<protein>
    <submittedName>
        <fullName evidence="1">Uncharacterized protein</fullName>
    </submittedName>
</protein>
<reference evidence="1 2" key="1">
    <citation type="journal article" date="2019" name="Sci. Rep.">
        <title>Orb-weaving spider Araneus ventricosus genome elucidates the spidroin gene catalogue.</title>
        <authorList>
            <person name="Kono N."/>
            <person name="Nakamura H."/>
            <person name="Ohtoshi R."/>
            <person name="Moran D.A.P."/>
            <person name="Shinohara A."/>
            <person name="Yoshida Y."/>
            <person name="Fujiwara M."/>
            <person name="Mori M."/>
            <person name="Tomita M."/>
            <person name="Arakawa K."/>
        </authorList>
    </citation>
    <scope>NUCLEOTIDE SEQUENCE [LARGE SCALE GENOMIC DNA]</scope>
</reference>
<dbReference type="EMBL" id="BGPR01008712">
    <property type="protein sequence ID" value="GBN35555.1"/>
    <property type="molecule type" value="Genomic_DNA"/>
</dbReference>
<proteinExistence type="predicted"/>
<dbReference type="AlphaFoldDB" id="A0A4Y2N848"/>
<keyword evidence="2" id="KW-1185">Reference proteome</keyword>
<evidence type="ECO:0000313" key="1">
    <source>
        <dbReference type="EMBL" id="GBN35555.1"/>
    </source>
</evidence>
<evidence type="ECO:0000313" key="2">
    <source>
        <dbReference type="Proteomes" id="UP000499080"/>
    </source>
</evidence>
<sequence>MTLRSGNPSKSKAIITFNLQLAVLEKSKNVAISMQKFSKSQVKLLLEIQNKINLQNTYGDFVKNLGPPQAWNLTEFGKLQLKQFEKLIQSLIPGVHTFEKASPFTSMSKMGNIIPVLMEKAKIFANILRKQINLLKVIEFIKMSKGDKSFEMDQVTNRILQDKSIRHVF</sequence>
<comment type="caution">
    <text evidence="1">The sequence shown here is derived from an EMBL/GenBank/DDBJ whole genome shotgun (WGS) entry which is preliminary data.</text>
</comment>
<organism evidence="1 2">
    <name type="scientific">Araneus ventricosus</name>
    <name type="common">Orbweaver spider</name>
    <name type="synonym">Epeira ventricosa</name>
    <dbReference type="NCBI Taxonomy" id="182803"/>
    <lineage>
        <taxon>Eukaryota</taxon>
        <taxon>Metazoa</taxon>
        <taxon>Ecdysozoa</taxon>
        <taxon>Arthropoda</taxon>
        <taxon>Chelicerata</taxon>
        <taxon>Arachnida</taxon>
        <taxon>Araneae</taxon>
        <taxon>Araneomorphae</taxon>
        <taxon>Entelegynae</taxon>
        <taxon>Araneoidea</taxon>
        <taxon>Araneidae</taxon>
        <taxon>Araneus</taxon>
    </lineage>
</organism>
<dbReference type="Proteomes" id="UP000499080">
    <property type="component" value="Unassembled WGS sequence"/>
</dbReference>